<name>A0A8K0IG34_COCNU</name>
<protein>
    <submittedName>
        <fullName evidence="3">Putative Poly(A)-specific ribonuclease PARN-like</fullName>
    </submittedName>
</protein>
<dbReference type="InterPro" id="IPR012337">
    <property type="entry name" value="RNaseH-like_sf"/>
</dbReference>
<dbReference type="InterPro" id="IPR051181">
    <property type="entry name" value="CAF1_poly(A)_ribonucleases"/>
</dbReference>
<proteinExistence type="inferred from homology"/>
<reference evidence="3" key="2">
    <citation type="submission" date="2019-07" db="EMBL/GenBank/DDBJ databases">
        <authorList>
            <person name="Yang Y."/>
            <person name="Bocs S."/>
            <person name="Baudouin L."/>
        </authorList>
    </citation>
    <scope>NUCLEOTIDE SEQUENCE</scope>
    <source>
        <tissue evidence="3">Spear leaf of Hainan Tall coconut</tissue>
    </source>
</reference>
<evidence type="ECO:0000256" key="2">
    <source>
        <dbReference type="ARBA" id="ARBA00008372"/>
    </source>
</evidence>
<dbReference type="PANTHER" id="PTHR15092">
    <property type="entry name" value="POLY A -SPECIFIC RIBONUCLEASE/TARGET OF EGR1, MEMBER 1"/>
    <property type="match status" value="1"/>
</dbReference>
<dbReference type="GO" id="GO:0003723">
    <property type="term" value="F:RNA binding"/>
    <property type="evidence" value="ECO:0007669"/>
    <property type="project" value="TreeGrafter"/>
</dbReference>
<sequence length="126" mass="14103">MRGRWLGFAFSRTLTLACSRPVHRRRFSSATADGADAGVAVKKVTSSNFEPALEELRVRVREADFVAIDLEMTGITSAPWRDAFEFDRSDVRYLKVKDSAEKFTVVQCGVCPFRWDGAKGSFIAHP</sequence>
<dbReference type="Proteomes" id="UP000797356">
    <property type="component" value="Chromosome 7"/>
</dbReference>
<dbReference type="OrthoDB" id="1684892at2759"/>
<keyword evidence="4" id="KW-1185">Reference proteome</keyword>
<dbReference type="PANTHER" id="PTHR15092:SF22">
    <property type="entry name" value="POLY(A)-SPECIFIC RIBONUCLEASE PNLDC1"/>
    <property type="match status" value="1"/>
</dbReference>
<evidence type="ECO:0000313" key="4">
    <source>
        <dbReference type="Proteomes" id="UP000797356"/>
    </source>
</evidence>
<dbReference type="GO" id="GO:0000175">
    <property type="term" value="F:3'-5'-RNA exonuclease activity"/>
    <property type="evidence" value="ECO:0007669"/>
    <property type="project" value="TreeGrafter"/>
</dbReference>
<comment type="similarity">
    <text evidence="2">Belongs to the CAF1 family.</text>
</comment>
<accession>A0A8K0IG34</accession>
<reference evidence="3" key="1">
    <citation type="journal article" date="2017" name="Gigascience">
        <title>The genome draft of coconut (Cocos nucifera).</title>
        <authorList>
            <person name="Xiao Y."/>
            <person name="Xu P."/>
            <person name="Fan H."/>
            <person name="Baudouin L."/>
            <person name="Xia W."/>
            <person name="Bocs S."/>
            <person name="Xu J."/>
            <person name="Li Q."/>
            <person name="Guo A."/>
            <person name="Zhou L."/>
            <person name="Li J."/>
            <person name="Wu Y."/>
            <person name="Ma Z."/>
            <person name="Armero A."/>
            <person name="Issali A.E."/>
            <person name="Liu N."/>
            <person name="Peng M."/>
            <person name="Yang Y."/>
        </authorList>
    </citation>
    <scope>NUCLEOTIDE SEQUENCE</scope>
    <source>
        <tissue evidence="3">Spear leaf of Hainan Tall coconut</tissue>
    </source>
</reference>
<dbReference type="InterPro" id="IPR006941">
    <property type="entry name" value="RNase_CAF1"/>
</dbReference>
<dbReference type="EMBL" id="CM017878">
    <property type="protein sequence ID" value="KAG1355381.1"/>
    <property type="molecule type" value="Genomic_DNA"/>
</dbReference>
<organism evidence="3 4">
    <name type="scientific">Cocos nucifera</name>
    <name type="common">Coconut palm</name>
    <dbReference type="NCBI Taxonomy" id="13894"/>
    <lineage>
        <taxon>Eukaryota</taxon>
        <taxon>Viridiplantae</taxon>
        <taxon>Streptophyta</taxon>
        <taxon>Embryophyta</taxon>
        <taxon>Tracheophyta</taxon>
        <taxon>Spermatophyta</taxon>
        <taxon>Magnoliopsida</taxon>
        <taxon>Liliopsida</taxon>
        <taxon>Arecaceae</taxon>
        <taxon>Arecoideae</taxon>
        <taxon>Cocoseae</taxon>
        <taxon>Attaleinae</taxon>
        <taxon>Cocos</taxon>
    </lineage>
</organism>
<evidence type="ECO:0000313" key="3">
    <source>
        <dbReference type="EMBL" id="KAG1355381.1"/>
    </source>
</evidence>
<evidence type="ECO:0000256" key="1">
    <source>
        <dbReference type="ARBA" id="ARBA00001968"/>
    </source>
</evidence>
<dbReference type="Gene3D" id="3.30.420.10">
    <property type="entry name" value="Ribonuclease H-like superfamily/Ribonuclease H"/>
    <property type="match status" value="1"/>
</dbReference>
<comment type="cofactor">
    <cofactor evidence="1">
        <name>a divalent metal cation</name>
        <dbReference type="ChEBI" id="CHEBI:60240"/>
    </cofactor>
</comment>
<dbReference type="SUPFAM" id="SSF53098">
    <property type="entry name" value="Ribonuclease H-like"/>
    <property type="match status" value="1"/>
</dbReference>
<comment type="caution">
    <text evidence="3">The sequence shown here is derived from an EMBL/GenBank/DDBJ whole genome shotgun (WGS) entry which is preliminary data.</text>
</comment>
<dbReference type="InterPro" id="IPR036397">
    <property type="entry name" value="RNaseH_sf"/>
</dbReference>
<dbReference type="Pfam" id="PF04857">
    <property type="entry name" value="CAF1"/>
    <property type="match status" value="1"/>
</dbReference>
<gene>
    <name evidence="3" type="ORF">COCNU_07G014930</name>
</gene>
<dbReference type="AlphaFoldDB" id="A0A8K0IG34"/>